<feature type="transmembrane region" description="Helical" evidence="1">
    <location>
        <begin position="153"/>
        <end position="173"/>
    </location>
</feature>
<reference evidence="2" key="1">
    <citation type="submission" date="2025-08" db="UniProtKB">
        <authorList>
            <consortium name="Ensembl"/>
        </authorList>
    </citation>
    <scope>IDENTIFICATION</scope>
</reference>
<dbReference type="Ensembl" id="ENSPMET00000026303.1">
    <property type="protein sequence ID" value="ENSPMEP00000017446.1"/>
    <property type="gene ID" value="ENSPMEG00000020283.1"/>
</dbReference>
<sequence>DSKSSWQRKSCYRYKYREITELNLFHGFPSDPELRSRWLVNIRRCKFKLKLHTITELFPWNHFCIQPQRANVWKQVSRLETDSKSNKQNNMETTTLNLNMLPYLSYGACCASSCLGSKKPKPLSPQKNVHILLTLLLKSVRLCMIAHVCAKIFLVRIKTQVLLLTWVCLLFLFQ</sequence>
<accession>A0A3B3XR00</accession>
<keyword evidence="1" id="KW-0812">Transmembrane</keyword>
<reference evidence="2" key="2">
    <citation type="submission" date="2025-09" db="UniProtKB">
        <authorList>
            <consortium name="Ensembl"/>
        </authorList>
    </citation>
    <scope>IDENTIFICATION</scope>
</reference>
<evidence type="ECO:0000313" key="2">
    <source>
        <dbReference type="Ensembl" id="ENSPMEP00000017446.1"/>
    </source>
</evidence>
<keyword evidence="3" id="KW-1185">Reference proteome</keyword>
<protein>
    <recommendedName>
        <fullName evidence="4">THAP-type domain-containing protein</fullName>
    </recommendedName>
</protein>
<organism evidence="2 3">
    <name type="scientific">Poecilia mexicana</name>
    <dbReference type="NCBI Taxonomy" id="48701"/>
    <lineage>
        <taxon>Eukaryota</taxon>
        <taxon>Metazoa</taxon>
        <taxon>Chordata</taxon>
        <taxon>Craniata</taxon>
        <taxon>Vertebrata</taxon>
        <taxon>Euteleostomi</taxon>
        <taxon>Actinopterygii</taxon>
        <taxon>Neopterygii</taxon>
        <taxon>Teleostei</taxon>
        <taxon>Neoteleostei</taxon>
        <taxon>Acanthomorphata</taxon>
        <taxon>Ovalentaria</taxon>
        <taxon>Atherinomorphae</taxon>
        <taxon>Cyprinodontiformes</taxon>
        <taxon>Poeciliidae</taxon>
        <taxon>Poeciliinae</taxon>
        <taxon>Poecilia</taxon>
    </lineage>
</organism>
<keyword evidence="1" id="KW-0472">Membrane</keyword>
<keyword evidence="1" id="KW-1133">Transmembrane helix</keyword>
<proteinExistence type="predicted"/>
<dbReference type="AlphaFoldDB" id="A0A3B3XR00"/>
<dbReference type="Proteomes" id="UP000261480">
    <property type="component" value="Unplaced"/>
</dbReference>
<name>A0A3B3XR00_9TELE</name>
<evidence type="ECO:0000313" key="3">
    <source>
        <dbReference type="Proteomes" id="UP000261480"/>
    </source>
</evidence>
<evidence type="ECO:0008006" key="4">
    <source>
        <dbReference type="Google" id="ProtNLM"/>
    </source>
</evidence>
<evidence type="ECO:0000256" key="1">
    <source>
        <dbReference type="SAM" id="Phobius"/>
    </source>
</evidence>